<keyword evidence="2" id="KW-1185">Reference proteome</keyword>
<dbReference type="AlphaFoldDB" id="A0A449BJC8"/>
<organism evidence="1 2">
    <name type="scientific">Acholeplasma hippikon</name>
    <dbReference type="NCBI Taxonomy" id="264636"/>
    <lineage>
        <taxon>Bacteria</taxon>
        <taxon>Bacillati</taxon>
        <taxon>Mycoplasmatota</taxon>
        <taxon>Mollicutes</taxon>
        <taxon>Acholeplasmatales</taxon>
        <taxon>Acholeplasmataceae</taxon>
        <taxon>Acholeplasma</taxon>
    </lineage>
</organism>
<sequence length="66" mass="7756">MAWSNETYLIGERVRVEGEKDPGVVTRIDLERGIIYVMFKRLREETYPYPASLEDQTLIPLVNKKQ</sequence>
<name>A0A449BJC8_9MOLU</name>
<dbReference type="STRING" id="1408416.GCA_000702765_00915"/>
<dbReference type="EMBL" id="LR215050">
    <property type="protein sequence ID" value="VEU82552.1"/>
    <property type="molecule type" value="Genomic_DNA"/>
</dbReference>
<reference evidence="1 2" key="1">
    <citation type="submission" date="2019-01" db="EMBL/GenBank/DDBJ databases">
        <authorList>
            <consortium name="Pathogen Informatics"/>
        </authorList>
    </citation>
    <scope>NUCLEOTIDE SEQUENCE [LARGE SCALE GENOMIC DNA]</scope>
    <source>
        <strain evidence="1 2">NCTC10172</strain>
    </source>
</reference>
<dbReference type="RefSeq" id="WP_035369351.1">
    <property type="nucleotide sequence ID" value="NZ_LR215050.1"/>
</dbReference>
<gene>
    <name evidence="1" type="ORF">NCTC10172_00569</name>
</gene>
<accession>A0A449BJC8</accession>
<evidence type="ECO:0000313" key="1">
    <source>
        <dbReference type="EMBL" id="VEU82552.1"/>
    </source>
</evidence>
<dbReference type="Proteomes" id="UP000290909">
    <property type="component" value="Chromosome"/>
</dbReference>
<dbReference type="KEGG" id="ahk:NCTC10172_00569"/>
<protein>
    <submittedName>
        <fullName evidence="1">Uncharacterized protein</fullName>
    </submittedName>
</protein>
<proteinExistence type="predicted"/>
<evidence type="ECO:0000313" key="2">
    <source>
        <dbReference type="Proteomes" id="UP000290909"/>
    </source>
</evidence>